<dbReference type="PANTHER" id="PTHR30087">
    <property type="entry name" value="INNER MEMBRANE PROTEIN"/>
    <property type="match status" value="1"/>
</dbReference>
<dbReference type="EMBL" id="BAABDD010000009">
    <property type="protein sequence ID" value="GAA3743925.1"/>
    <property type="molecule type" value="Genomic_DNA"/>
</dbReference>
<gene>
    <name evidence="1" type="ORF">GCM10022402_24540</name>
</gene>
<protein>
    <submittedName>
        <fullName evidence="1">DUF523 domain-containing protein</fullName>
    </submittedName>
</protein>
<evidence type="ECO:0000313" key="2">
    <source>
        <dbReference type="Proteomes" id="UP001500908"/>
    </source>
</evidence>
<sequence>MYTILVSACLMGQPVRYDGRAKPTDHEIVARWRAQGRLVSFCPEVAGGLPIPRPPAEIEPAADSAAVLGGEARILTPENEDVTDYFLAGARAALAAARHHDARIAVLKESSPSCGVRRVYDGSFTGRTRPGEGVTARLLREHGLAVFNEHEIAQAQTALQALESGHAAPD</sequence>
<evidence type="ECO:0000313" key="1">
    <source>
        <dbReference type="EMBL" id="GAA3743925.1"/>
    </source>
</evidence>
<keyword evidence="2" id="KW-1185">Reference proteome</keyword>
<organism evidence="1 2">
    <name type="scientific">Salinactinospora qingdaonensis</name>
    <dbReference type="NCBI Taxonomy" id="702744"/>
    <lineage>
        <taxon>Bacteria</taxon>
        <taxon>Bacillati</taxon>
        <taxon>Actinomycetota</taxon>
        <taxon>Actinomycetes</taxon>
        <taxon>Streptosporangiales</taxon>
        <taxon>Nocardiopsidaceae</taxon>
        <taxon>Salinactinospora</taxon>
    </lineage>
</organism>
<accession>A0ABP7FPB0</accession>
<dbReference type="Proteomes" id="UP001500908">
    <property type="component" value="Unassembled WGS sequence"/>
</dbReference>
<proteinExistence type="predicted"/>
<comment type="caution">
    <text evidence="1">The sequence shown here is derived from an EMBL/GenBank/DDBJ whole genome shotgun (WGS) entry which is preliminary data.</text>
</comment>
<dbReference type="InterPro" id="IPR007553">
    <property type="entry name" value="2-thiour_desulf"/>
</dbReference>
<name>A0ABP7FPB0_9ACTN</name>
<reference evidence="2" key="1">
    <citation type="journal article" date="2019" name="Int. J. Syst. Evol. Microbiol.">
        <title>The Global Catalogue of Microorganisms (GCM) 10K type strain sequencing project: providing services to taxonomists for standard genome sequencing and annotation.</title>
        <authorList>
            <consortium name="The Broad Institute Genomics Platform"/>
            <consortium name="The Broad Institute Genome Sequencing Center for Infectious Disease"/>
            <person name="Wu L."/>
            <person name="Ma J."/>
        </authorList>
    </citation>
    <scope>NUCLEOTIDE SEQUENCE [LARGE SCALE GENOMIC DNA]</scope>
    <source>
        <strain evidence="2">JCM 17137</strain>
    </source>
</reference>
<dbReference type="PANTHER" id="PTHR30087:SF1">
    <property type="entry name" value="HYPOTHETICAL CYTOSOLIC PROTEIN"/>
    <property type="match status" value="1"/>
</dbReference>
<dbReference type="RefSeq" id="WP_344971046.1">
    <property type="nucleotide sequence ID" value="NZ_BAABDD010000009.1"/>
</dbReference>
<dbReference type="Pfam" id="PF04463">
    <property type="entry name" value="2-thiour_desulf"/>
    <property type="match status" value="1"/>
</dbReference>